<dbReference type="RefSeq" id="XP_069199088.1">
    <property type="nucleotide sequence ID" value="XM_069342584.1"/>
</dbReference>
<dbReference type="PANTHER" id="PTHR31306:SF8">
    <property type="entry name" value="GLYCOSYLTRANSFERASE FAMILY 34 PROTEIN"/>
    <property type="match status" value="1"/>
</dbReference>
<evidence type="ECO:0000256" key="3">
    <source>
        <dbReference type="ARBA" id="ARBA00022679"/>
    </source>
</evidence>
<keyword evidence="6" id="KW-1185">Reference proteome</keyword>
<dbReference type="EMBL" id="JBFMKM010000012">
    <property type="protein sequence ID" value="KAL1302812.1"/>
    <property type="molecule type" value="Genomic_DNA"/>
</dbReference>
<keyword evidence="2" id="KW-0328">Glycosyltransferase</keyword>
<evidence type="ECO:0000256" key="4">
    <source>
        <dbReference type="SAM" id="Phobius"/>
    </source>
</evidence>
<reference evidence="5 6" key="1">
    <citation type="submission" date="2024-07" db="EMBL/GenBank/DDBJ databases">
        <title>Draft sequence of the Neodothiora populina.</title>
        <authorList>
            <person name="Drown D.D."/>
            <person name="Schuette U.S."/>
            <person name="Buechlein A.B."/>
            <person name="Rusch D.R."/>
            <person name="Winton L.W."/>
            <person name="Adams G.A."/>
        </authorList>
    </citation>
    <scope>NUCLEOTIDE SEQUENCE [LARGE SCALE GENOMIC DNA]</scope>
    <source>
        <strain evidence="5 6">CPC 39397</strain>
    </source>
</reference>
<keyword evidence="4" id="KW-0812">Transmembrane</keyword>
<organism evidence="5 6">
    <name type="scientific">Neodothiora populina</name>
    <dbReference type="NCBI Taxonomy" id="2781224"/>
    <lineage>
        <taxon>Eukaryota</taxon>
        <taxon>Fungi</taxon>
        <taxon>Dikarya</taxon>
        <taxon>Ascomycota</taxon>
        <taxon>Pezizomycotina</taxon>
        <taxon>Dothideomycetes</taxon>
        <taxon>Dothideomycetidae</taxon>
        <taxon>Dothideales</taxon>
        <taxon>Dothioraceae</taxon>
        <taxon>Neodothiora</taxon>
    </lineage>
</organism>
<feature type="transmembrane region" description="Helical" evidence="4">
    <location>
        <begin position="12"/>
        <end position="31"/>
    </location>
</feature>
<gene>
    <name evidence="5" type="ORF">AAFC00_003150</name>
</gene>
<name>A0ABR3P9T2_9PEZI</name>
<dbReference type="InterPro" id="IPR029044">
    <property type="entry name" value="Nucleotide-diphossugar_trans"/>
</dbReference>
<sequence>MLATSGILRSFGLAVGAILILFGLLCLSISIPTAPHSQIDAFEKVPHEELYNGTEKGFARIKKVSALIGERNHLYERALKTHERHNEIHGYEMQVLRERITSSYWAKPSWLLAMLVEELARPELERNEWLVWCDPDTIILNPLIPLETFLPPKNMTDVHMIATHDPDGLNTGVLFFRVCEWTFKFLIDVLAVPLRDGTIQTALSKDAPAIEKVLDYPNFRGRTIYEPRGWFNAFHAHGYFEASQGSMLVHFTDVNGDKWNAMDQYLKNVTAEVNPWKKRLNETAYEIMLHDFWNRVTQAKDLLTEFREKERDNEVREAADKLRHALDHRTDDFDKMIAALIGLRKSVKKPRQSE</sequence>
<evidence type="ECO:0000256" key="1">
    <source>
        <dbReference type="ARBA" id="ARBA00005664"/>
    </source>
</evidence>
<dbReference type="PANTHER" id="PTHR31306">
    <property type="entry name" value="ALPHA-1,6-MANNOSYLTRANSFERASE MNN11-RELATED"/>
    <property type="match status" value="1"/>
</dbReference>
<dbReference type="Pfam" id="PF05637">
    <property type="entry name" value="Glyco_transf_34"/>
    <property type="match status" value="1"/>
</dbReference>
<comment type="similarity">
    <text evidence="1">Belongs to the glycosyltransferase 34 family.</text>
</comment>
<evidence type="ECO:0008006" key="7">
    <source>
        <dbReference type="Google" id="ProtNLM"/>
    </source>
</evidence>
<evidence type="ECO:0000313" key="6">
    <source>
        <dbReference type="Proteomes" id="UP001562354"/>
    </source>
</evidence>
<evidence type="ECO:0000256" key="2">
    <source>
        <dbReference type="ARBA" id="ARBA00022676"/>
    </source>
</evidence>
<keyword evidence="3" id="KW-0808">Transferase</keyword>
<keyword evidence="4" id="KW-0472">Membrane</keyword>
<dbReference type="GeneID" id="95976852"/>
<dbReference type="SUPFAM" id="SSF53448">
    <property type="entry name" value="Nucleotide-diphospho-sugar transferases"/>
    <property type="match status" value="1"/>
</dbReference>
<proteinExistence type="inferred from homology"/>
<keyword evidence="4" id="KW-1133">Transmembrane helix</keyword>
<protein>
    <recommendedName>
        <fullName evidence="7">Glycosyltransferase family 34 protein</fullName>
    </recommendedName>
</protein>
<dbReference type="Gene3D" id="3.90.550.10">
    <property type="entry name" value="Spore Coat Polysaccharide Biosynthesis Protein SpsA, Chain A"/>
    <property type="match status" value="1"/>
</dbReference>
<accession>A0ABR3P9T2</accession>
<evidence type="ECO:0000313" key="5">
    <source>
        <dbReference type="EMBL" id="KAL1302812.1"/>
    </source>
</evidence>
<dbReference type="InterPro" id="IPR008630">
    <property type="entry name" value="Glyco_trans_34"/>
</dbReference>
<comment type="caution">
    <text evidence="5">The sequence shown here is derived from an EMBL/GenBank/DDBJ whole genome shotgun (WGS) entry which is preliminary data.</text>
</comment>
<dbReference type="Proteomes" id="UP001562354">
    <property type="component" value="Unassembled WGS sequence"/>
</dbReference>